<evidence type="ECO:0000259" key="2">
    <source>
        <dbReference type="Pfam" id="PF09995"/>
    </source>
</evidence>
<dbReference type="EMBL" id="JZDQ02000010">
    <property type="protein sequence ID" value="OIJ27156.1"/>
    <property type="molecule type" value="Genomic_DNA"/>
</dbReference>
<comment type="caution">
    <text evidence="3">The sequence shown here is derived from an EMBL/GenBank/DDBJ whole genome shotgun (WGS) entry which is preliminary data.</text>
</comment>
<keyword evidence="1" id="KW-0732">Signal</keyword>
<dbReference type="Proteomes" id="UP000033772">
    <property type="component" value="Unassembled WGS sequence"/>
</dbReference>
<keyword evidence="4" id="KW-1185">Reference proteome</keyword>
<sequence>MTNVSRRRLLASGGAAAAAGATFPLWTWAPSASIAGTGDGLDPEYVWDVRADPVIERLYGEGLDRVAEVNEILKGWTTNDQPVPAGLPGYLEDFIEEARRLPAWADQGKLKLAGTFNEEEYGFFLALLYTLGSGLISCAIKREAWAVYYSYGGANMRERIAKTTVLGYDVMDAQGWTATGRLMVDSVKTRMVHAAVRHLLPQSPHWSSVGAGQKVPISQADILVTFHSLGTWVMKKFTEWDIAPSKELADAFLHAWNVDLHLLGVQEQYLPKDWEAAYAQYDQVMGPATGGTREGVELAQALLDAVIGEGNPLLRHELESLGRYVIGDRYADMIAFDKDPVLAPVWANAVPLLVRSYQSTVPDIPLVSNLLPEAVHTFIKIYFSPGDPAPITLPLSNRPE</sequence>
<feature type="signal peptide" evidence="1">
    <location>
        <begin position="1"/>
        <end position="17"/>
    </location>
</feature>
<accession>A0A1J4N6L6</accession>
<organism evidence="3 4">
    <name type="scientific">Nocardioides luteus</name>
    <dbReference type="NCBI Taxonomy" id="1844"/>
    <lineage>
        <taxon>Bacteria</taxon>
        <taxon>Bacillati</taxon>
        <taxon>Actinomycetota</taxon>
        <taxon>Actinomycetes</taxon>
        <taxon>Propionibacteriales</taxon>
        <taxon>Nocardioidaceae</taxon>
        <taxon>Nocardioides</taxon>
    </lineage>
</organism>
<dbReference type="OrthoDB" id="7614910at2"/>
<dbReference type="InterPro" id="IPR006311">
    <property type="entry name" value="TAT_signal"/>
</dbReference>
<evidence type="ECO:0000313" key="4">
    <source>
        <dbReference type="Proteomes" id="UP000033772"/>
    </source>
</evidence>
<dbReference type="InterPro" id="IPR018713">
    <property type="entry name" value="MPAB/Lcp_cat_dom"/>
</dbReference>
<dbReference type="PROSITE" id="PS51318">
    <property type="entry name" value="TAT"/>
    <property type="match status" value="1"/>
</dbReference>
<dbReference type="GO" id="GO:0016491">
    <property type="term" value="F:oxidoreductase activity"/>
    <property type="evidence" value="ECO:0007669"/>
    <property type="project" value="InterPro"/>
</dbReference>
<dbReference type="STRING" id="1844.UG56_008840"/>
<dbReference type="InterPro" id="IPR037473">
    <property type="entry name" value="Lcp-like"/>
</dbReference>
<evidence type="ECO:0000313" key="3">
    <source>
        <dbReference type="EMBL" id="OIJ27156.1"/>
    </source>
</evidence>
<dbReference type="Pfam" id="PF09995">
    <property type="entry name" value="MPAB_Lcp_cat"/>
    <property type="match status" value="1"/>
</dbReference>
<evidence type="ECO:0000256" key="1">
    <source>
        <dbReference type="SAM" id="SignalP"/>
    </source>
</evidence>
<dbReference type="RefSeq" id="WP_045551145.1">
    <property type="nucleotide sequence ID" value="NZ_JZDQ02000010.1"/>
</dbReference>
<feature type="chain" id="PRO_5038836227" description="ER-bound oxygenase mpaB/mpaB'/Rubber oxygenase catalytic domain-containing protein" evidence="1">
    <location>
        <begin position="18"/>
        <end position="400"/>
    </location>
</feature>
<gene>
    <name evidence="3" type="ORF">UG56_008840</name>
</gene>
<dbReference type="AlphaFoldDB" id="A0A1J4N6L6"/>
<dbReference type="PANTHER" id="PTHR37539:SF1">
    <property type="entry name" value="ER-BOUND OXYGENASE MPAB_MPAB'_RUBBER OXYGENASE CATALYTIC DOMAIN-CONTAINING PROTEIN"/>
    <property type="match status" value="1"/>
</dbReference>
<feature type="domain" description="ER-bound oxygenase mpaB/mpaB'/Rubber oxygenase catalytic" evidence="2">
    <location>
        <begin position="188"/>
        <end position="337"/>
    </location>
</feature>
<reference evidence="3" key="1">
    <citation type="submission" date="2016-10" db="EMBL/GenBank/DDBJ databases">
        <title>Draft Genome Sequence of Nocardioides luteus Strain BAFB, an Alkane-Degrading Bacterium Isolated from JP-7 Polluted Soil.</title>
        <authorList>
            <person name="Brown L."/>
            <person name="Ruiz O.N."/>
            <person name="Gunasekera T."/>
        </authorList>
    </citation>
    <scope>NUCLEOTIDE SEQUENCE [LARGE SCALE GENOMIC DNA]</scope>
    <source>
        <strain evidence="3">BAFB</strain>
    </source>
</reference>
<name>A0A1J4N6L6_9ACTN</name>
<proteinExistence type="predicted"/>
<dbReference type="PANTHER" id="PTHR37539">
    <property type="entry name" value="SECRETED PROTEIN-RELATED"/>
    <property type="match status" value="1"/>
</dbReference>
<protein>
    <recommendedName>
        <fullName evidence="2">ER-bound oxygenase mpaB/mpaB'/Rubber oxygenase catalytic domain-containing protein</fullName>
    </recommendedName>
</protein>